<evidence type="ECO:0000256" key="8">
    <source>
        <dbReference type="ARBA" id="ARBA00023136"/>
    </source>
</evidence>
<evidence type="ECO:0000313" key="14">
    <source>
        <dbReference type="EMBL" id="EME28960.1"/>
    </source>
</evidence>
<keyword evidence="6 11" id="KW-0406">Ion transport</keyword>
<feature type="transmembrane region" description="Helical" evidence="11">
    <location>
        <begin position="314"/>
        <end position="338"/>
    </location>
</feature>
<dbReference type="GeneID" id="17087795"/>
<keyword evidence="2 11" id="KW-0813">Transport</keyword>
<accession>M2WY17</accession>
<feature type="region of interest" description="Disordered" evidence="12">
    <location>
        <begin position="724"/>
        <end position="753"/>
    </location>
</feature>
<dbReference type="PANTHER" id="PTHR11689">
    <property type="entry name" value="CHLORIDE CHANNEL PROTEIN CLC FAMILY MEMBER"/>
    <property type="match status" value="1"/>
</dbReference>
<dbReference type="GO" id="GO:0016020">
    <property type="term" value="C:membrane"/>
    <property type="evidence" value="ECO:0007669"/>
    <property type="project" value="UniProtKB-SubCell"/>
</dbReference>
<dbReference type="Proteomes" id="UP000030680">
    <property type="component" value="Unassembled WGS sequence"/>
</dbReference>
<feature type="transmembrane region" description="Helical" evidence="11">
    <location>
        <begin position="522"/>
        <end position="540"/>
    </location>
</feature>
<evidence type="ECO:0000259" key="13">
    <source>
        <dbReference type="PROSITE" id="PS51371"/>
    </source>
</evidence>
<comment type="subcellular location">
    <subcellularLocation>
        <location evidence="1 11">Membrane</location>
        <topology evidence="1 11">Multi-pass membrane protein</topology>
    </subcellularLocation>
</comment>
<dbReference type="AlphaFoldDB" id="M2WY17"/>
<dbReference type="InterPro" id="IPR051280">
    <property type="entry name" value="Cl-channel/antiporter"/>
</dbReference>
<feature type="domain" description="CBS" evidence="13">
    <location>
        <begin position="846"/>
        <end position="903"/>
    </location>
</feature>
<evidence type="ECO:0000256" key="4">
    <source>
        <dbReference type="ARBA" id="ARBA00022737"/>
    </source>
</evidence>
<dbReference type="EMBL" id="KB454513">
    <property type="protein sequence ID" value="EME28960.1"/>
    <property type="molecule type" value="Genomic_DNA"/>
</dbReference>
<proteinExistence type="inferred from homology"/>
<dbReference type="eggNOG" id="KOG0474">
    <property type="taxonomic scope" value="Eukaryota"/>
</dbReference>
<dbReference type="SUPFAM" id="SSF81340">
    <property type="entry name" value="Clc chloride channel"/>
    <property type="match status" value="1"/>
</dbReference>
<evidence type="ECO:0000256" key="2">
    <source>
        <dbReference type="ARBA" id="ARBA00022448"/>
    </source>
</evidence>
<evidence type="ECO:0000256" key="6">
    <source>
        <dbReference type="ARBA" id="ARBA00023065"/>
    </source>
</evidence>
<reference evidence="15" key="1">
    <citation type="journal article" date="2013" name="Science">
        <title>Gene transfer from bacteria and archaea facilitated evolution of an extremophilic eukaryote.</title>
        <authorList>
            <person name="Schonknecht G."/>
            <person name="Chen W.H."/>
            <person name="Ternes C.M."/>
            <person name="Barbier G.G."/>
            <person name="Shrestha R.P."/>
            <person name="Stanke M."/>
            <person name="Brautigam A."/>
            <person name="Baker B.J."/>
            <person name="Banfield J.F."/>
            <person name="Garavito R.M."/>
            <person name="Carr K."/>
            <person name="Wilkerson C."/>
            <person name="Rensing S.A."/>
            <person name="Gagneul D."/>
            <person name="Dickenson N.E."/>
            <person name="Oesterhelt C."/>
            <person name="Lercher M.J."/>
            <person name="Weber A.P."/>
        </authorList>
    </citation>
    <scope>NUCLEOTIDE SEQUENCE [LARGE SCALE GENOMIC DNA]</scope>
    <source>
        <strain evidence="15">074W</strain>
    </source>
</reference>
<feature type="transmembrane region" description="Helical" evidence="11">
    <location>
        <begin position="444"/>
        <end position="462"/>
    </location>
</feature>
<dbReference type="KEGG" id="gsl:Gasu_35350"/>
<dbReference type="InterPro" id="IPR000644">
    <property type="entry name" value="CBS_dom"/>
</dbReference>
<dbReference type="PANTHER" id="PTHR11689:SF136">
    <property type="entry name" value="H(+)_CL(-) EXCHANGE TRANSPORTER 7"/>
    <property type="match status" value="1"/>
</dbReference>
<keyword evidence="3 11" id="KW-0812">Transmembrane</keyword>
<evidence type="ECO:0000256" key="7">
    <source>
        <dbReference type="ARBA" id="ARBA00023122"/>
    </source>
</evidence>
<evidence type="ECO:0000256" key="1">
    <source>
        <dbReference type="ARBA" id="ARBA00004141"/>
    </source>
</evidence>
<evidence type="ECO:0000256" key="5">
    <source>
        <dbReference type="ARBA" id="ARBA00022989"/>
    </source>
</evidence>
<feature type="transmembrane region" description="Helical" evidence="11">
    <location>
        <begin position="274"/>
        <end position="293"/>
    </location>
</feature>
<evidence type="ECO:0000256" key="10">
    <source>
        <dbReference type="PROSITE-ProRule" id="PRU00703"/>
    </source>
</evidence>
<evidence type="ECO:0000313" key="15">
    <source>
        <dbReference type="Proteomes" id="UP000030680"/>
    </source>
</evidence>
<keyword evidence="8 11" id="KW-0472">Membrane</keyword>
<dbReference type="RefSeq" id="XP_005705480.1">
    <property type="nucleotide sequence ID" value="XM_005705423.1"/>
</dbReference>
<dbReference type="SUPFAM" id="SSF54631">
    <property type="entry name" value="CBS-domain pair"/>
    <property type="match status" value="1"/>
</dbReference>
<dbReference type="OrthoDB" id="428525at2759"/>
<feature type="transmembrane region" description="Helical" evidence="11">
    <location>
        <begin position="147"/>
        <end position="170"/>
    </location>
</feature>
<dbReference type="InterPro" id="IPR001807">
    <property type="entry name" value="ClC"/>
</dbReference>
<sequence>MSFSRTTPLNNPKRWRVVIERNVLVLSMSSNAQVTEDILEVTPEFRLLESSFFSNLYNYVRSSIQSMRSRSSFRSHTDMNPSTSVQVEVARTSFSSLSSYQTEENYSSELRPRLRRTDIYDCVEFHTPASLVNVRWAFPRSPREQQFFAALHLFLAVLTGILVGVFALSIEQGVRAIYLASYKVTQNILIEEHDSFWGALIYFVGFSSCIALTATCLVLFVSPEAVGSGIPPLKGYINGIQSQRLLSFRTFVAKLFGNMFVVGSGLISGSVAPVSHIGAITGAGLSQGVFAGLNIRLNWKWFRFYRTEAWKRDFASIGLGAGFAAALEAPLGGMFFSIEMSNAHWHYRLAWIALLGGIIATFTMGTLTRLSKGNTLIVLEFAEYGSLVSAGMQMYTFMMHTLPFVLLLGVLGGCLGGIAVAIMKQLTLFRKRYIIKWYHKLLEMLLVNMIINILRFLLPYWGGQCQSSNHFVIIPEQTGVKSFKYRDYSRFFCTSSEFNDWAALIYNPLETVLDYLFHSSDVTLLPIGGLFVGLIYYYVFLLFSAGLYAPVGVFIPSFTIGGFIGRLVGKLASLGYPGSPGLDSSVLQASFAVIGSAAFGSGFLRVPMTISLGLLDATQDIRAAFCSLTASVIARNIGEIFSEGFFDSQVNLSGMPFLDATITDPHLFHSVRARDVMQRQMATIHLKPRVGDVVLLLQTVEHGAFPVVAPTEVATTPYIAEYARSSKSSDRPSRTMPQNDEDISPHSESNDWRQVEQVNQPARGVVGTISRHILLQLLRLRHYSILNDSATTPHTSSVLPWLSISQLDEAWPNITDKEAERVVLEHYLGGMPTSVVNATLDLEPYMNPNPFIVSEWSTAADLRAGFRQMGARHILVARSGTGVIDGICTRKDIMPSVLRQIAEQKRRSNH</sequence>
<dbReference type="InterPro" id="IPR046342">
    <property type="entry name" value="CBS_dom_sf"/>
</dbReference>
<keyword evidence="7 10" id="KW-0129">CBS domain</keyword>
<organism evidence="14 15">
    <name type="scientific">Galdieria sulphuraria</name>
    <name type="common">Red alga</name>
    <dbReference type="NCBI Taxonomy" id="130081"/>
    <lineage>
        <taxon>Eukaryota</taxon>
        <taxon>Rhodophyta</taxon>
        <taxon>Bangiophyceae</taxon>
        <taxon>Galdieriales</taxon>
        <taxon>Galdieriaceae</taxon>
        <taxon>Galdieria</taxon>
    </lineage>
</organism>
<keyword evidence="15" id="KW-1185">Reference proteome</keyword>
<feature type="transmembrane region" description="Helical" evidence="11">
    <location>
        <begin position="404"/>
        <end position="423"/>
    </location>
</feature>
<feature type="transmembrane region" description="Helical" evidence="11">
    <location>
        <begin position="350"/>
        <end position="370"/>
    </location>
</feature>
<keyword evidence="5 11" id="KW-1133">Transmembrane helix</keyword>
<name>M2WY17_GALSU</name>
<dbReference type="InterPro" id="IPR014743">
    <property type="entry name" value="Cl-channel_core"/>
</dbReference>
<keyword evidence="9 11" id="KW-0868">Chloride</keyword>
<dbReference type="Gene3D" id="1.10.3080.10">
    <property type="entry name" value="Clc chloride channel"/>
    <property type="match status" value="1"/>
</dbReference>
<comment type="similarity">
    <text evidence="11">Belongs to the chloride channel (TC 2.A.49) family.</text>
</comment>
<dbReference type="Pfam" id="PF00654">
    <property type="entry name" value="Voltage_CLC"/>
    <property type="match status" value="1"/>
</dbReference>
<evidence type="ECO:0000256" key="9">
    <source>
        <dbReference type="ARBA" id="ARBA00023214"/>
    </source>
</evidence>
<keyword evidence="4" id="KW-0677">Repeat</keyword>
<dbReference type="OMA" id="TGHEYSA"/>
<feature type="transmembrane region" description="Helical" evidence="11">
    <location>
        <begin position="251"/>
        <end position="268"/>
    </location>
</feature>
<protein>
    <recommendedName>
        <fullName evidence="11">Chloride channel protein</fullName>
    </recommendedName>
</protein>
<feature type="compositionally biased region" description="Basic and acidic residues" evidence="12">
    <location>
        <begin position="743"/>
        <end position="753"/>
    </location>
</feature>
<dbReference type="PROSITE" id="PS51371">
    <property type="entry name" value="CBS"/>
    <property type="match status" value="1"/>
</dbReference>
<dbReference type="GO" id="GO:0005254">
    <property type="term" value="F:chloride channel activity"/>
    <property type="evidence" value="ECO:0007669"/>
    <property type="project" value="UniProtKB-UniRule"/>
</dbReference>
<evidence type="ECO:0000256" key="3">
    <source>
        <dbReference type="ARBA" id="ARBA00022692"/>
    </source>
</evidence>
<gene>
    <name evidence="14" type="ORF">Gasu_35350</name>
</gene>
<feature type="transmembrane region" description="Helical" evidence="11">
    <location>
        <begin position="377"/>
        <end position="398"/>
    </location>
</feature>
<feature type="transmembrane region" description="Helical" evidence="11">
    <location>
        <begin position="199"/>
        <end position="221"/>
    </location>
</feature>
<dbReference type="PRINTS" id="PR00762">
    <property type="entry name" value="CLCHANNEL"/>
</dbReference>
<evidence type="ECO:0000256" key="12">
    <source>
        <dbReference type="SAM" id="MobiDB-lite"/>
    </source>
</evidence>
<feature type="transmembrane region" description="Helical" evidence="11">
    <location>
        <begin position="547"/>
        <end position="565"/>
    </location>
</feature>
<evidence type="ECO:0000256" key="11">
    <source>
        <dbReference type="RuleBase" id="RU361221"/>
    </source>
</evidence>
<dbReference type="Gramene" id="EME28960">
    <property type="protein sequence ID" value="EME28960"/>
    <property type="gene ID" value="Gasu_35350"/>
</dbReference>